<gene>
    <name evidence="1" type="ORF">NTEN_LOCUS12159</name>
</gene>
<keyword evidence="2" id="KW-1185">Reference proteome</keyword>
<dbReference type="EMBL" id="CADCXU010018189">
    <property type="protein sequence ID" value="CAB0006682.1"/>
    <property type="molecule type" value="Genomic_DNA"/>
</dbReference>
<evidence type="ECO:0000313" key="1">
    <source>
        <dbReference type="EMBL" id="CAB0006682.1"/>
    </source>
</evidence>
<sequence>MNGFIEYCYTLNVTSLLEKGLCPPWPPIATLQPPSTKAVMTQLPWNEPWSIREEENVKLLQ</sequence>
<accession>A0A6H5GSW5</accession>
<evidence type="ECO:0000313" key="2">
    <source>
        <dbReference type="Proteomes" id="UP000479000"/>
    </source>
</evidence>
<dbReference type="AlphaFoldDB" id="A0A6H5GSW5"/>
<dbReference type="Proteomes" id="UP000479000">
    <property type="component" value="Unassembled WGS sequence"/>
</dbReference>
<reference evidence="1 2" key="1">
    <citation type="submission" date="2020-02" db="EMBL/GenBank/DDBJ databases">
        <authorList>
            <person name="Ferguson B K."/>
        </authorList>
    </citation>
    <scope>NUCLEOTIDE SEQUENCE [LARGE SCALE GENOMIC DNA]</scope>
</reference>
<name>A0A6H5GSW5_9HEMI</name>
<protein>
    <submittedName>
        <fullName evidence="1">Uncharacterized protein</fullName>
    </submittedName>
</protein>
<organism evidence="1 2">
    <name type="scientific">Nesidiocoris tenuis</name>
    <dbReference type="NCBI Taxonomy" id="355587"/>
    <lineage>
        <taxon>Eukaryota</taxon>
        <taxon>Metazoa</taxon>
        <taxon>Ecdysozoa</taxon>
        <taxon>Arthropoda</taxon>
        <taxon>Hexapoda</taxon>
        <taxon>Insecta</taxon>
        <taxon>Pterygota</taxon>
        <taxon>Neoptera</taxon>
        <taxon>Paraneoptera</taxon>
        <taxon>Hemiptera</taxon>
        <taxon>Heteroptera</taxon>
        <taxon>Panheteroptera</taxon>
        <taxon>Cimicomorpha</taxon>
        <taxon>Miridae</taxon>
        <taxon>Dicyphina</taxon>
        <taxon>Nesidiocoris</taxon>
    </lineage>
</organism>
<proteinExistence type="predicted"/>
<feature type="non-terminal residue" evidence="1">
    <location>
        <position position="61"/>
    </location>
</feature>